<dbReference type="Pfam" id="PF00440">
    <property type="entry name" value="TetR_N"/>
    <property type="match status" value="1"/>
</dbReference>
<keyword evidence="3 5" id="KW-0238">DNA-binding</keyword>
<dbReference type="InterPro" id="IPR039538">
    <property type="entry name" value="BetI_C"/>
</dbReference>
<keyword evidence="8" id="KW-1185">Reference proteome</keyword>
<dbReference type="SUPFAM" id="SSF48498">
    <property type="entry name" value="Tetracyclin repressor-like, C-terminal domain"/>
    <property type="match status" value="1"/>
</dbReference>
<feature type="DNA-binding region" description="H-T-H motif" evidence="5">
    <location>
        <begin position="39"/>
        <end position="58"/>
    </location>
</feature>
<dbReference type="GO" id="GO:0003677">
    <property type="term" value="F:DNA binding"/>
    <property type="evidence" value="ECO:0007669"/>
    <property type="project" value="UniProtKB-UniRule"/>
</dbReference>
<dbReference type="InterPro" id="IPR009057">
    <property type="entry name" value="Homeodomain-like_sf"/>
</dbReference>
<evidence type="ECO:0000256" key="3">
    <source>
        <dbReference type="ARBA" id="ARBA00023125"/>
    </source>
</evidence>
<dbReference type="PRINTS" id="PR00455">
    <property type="entry name" value="HTHTETR"/>
</dbReference>
<evidence type="ECO:0000256" key="4">
    <source>
        <dbReference type="ARBA" id="ARBA00023163"/>
    </source>
</evidence>
<evidence type="ECO:0000256" key="1">
    <source>
        <dbReference type="ARBA" id="ARBA00022491"/>
    </source>
</evidence>
<comment type="caution">
    <text evidence="7">The sequence shown here is derived from an EMBL/GenBank/DDBJ whole genome shotgun (WGS) entry which is preliminary data.</text>
</comment>
<name>A0A839RJN0_9ACTN</name>
<dbReference type="RefSeq" id="WP_083962305.1">
    <property type="nucleotide sequence ID" value="NZ_BDDI01000007.1"/>
</dbReference>
<dbReference type="OrthoDB" id="3403733at2"/>
<dbReference type="Gene3D" id="1.10.357.10">
    <property type="entry name" value="Tetracycline Repressor, domain 2"/>
    <property type="match status" value="1"/>
</dbReference>
<gene>
    <name evidence="7" type="ORF">FHU29_000818</name>
</gene>
<dbReference type="PANTHER" id="PTHR47506:SF1">
    <property type="entry name" value="HTH-TYPE TRANSCRIPTIONAL REGULATOR YJDC"/>
    <property type="match status" value="1"/>
</dbReference>
<dbReference type="Pfam" id="PF13977">
    <property type="entry name" value="TetR_C_6"/>
    <property type="match status" value="1"/>
</dbReference>
<protein>
    <submittedName>
        <fullName evidence="7">AcrR family transcriptional regulator</fullName>
    </submittedName>
</protein>
<evidence type="ECO:0000259" key="6">
    <source>
        <dbReference type="PROSITE" id="PS50977"/>
    </source>
</evidence>
<dbReference type="Proteomes" id="UP000567922">
    <property type="component" value="Unassembled WGS sequence"/>
</dbReference>
<dbReference type="SUPFAM" id="SSF46689">
    <property type="entry name" value="Homeodomain-like"/>
    <property type="match status" value="1"/>
</dbReference>
<feature type="domain" description="HTH tetR-type" evidence="6">
    <location>
        <begin position="16"/>
        <end position="76"/>
    </location>
</feature>
<dbReference type="EMBL" id="JACHWS010000001">
    <property type="protein sequence ID" value="MBB3036384.1"/>
    <property type="molecule type" value="Genomic_DNA"/>
</dbReference>
<keyword evidence="1" id="KW-0678">Repressor</keyword>
<evidence type="ECO:0000313" key="7">
    <source>
        <dbReference type="EMBL" id="MBB3036384.1"/>
    </source>
</evidence>
<sequence>MGHAGNTNVWESGESVDRRTQLADIVTQIAAERGLDHVSVREVASAAGVSIGAVQHHFRSKDALLLAAFQRYADTLGDRIRAMDQSGKPRDVVRKLLLELLPLDGPRSTETRMFIAFAARAIVTPELAHVYHEGLGQLRTVVTHLVELAQQSGDAVTHVSADTLARTLLAVADGATLQTVTSPDEGAVTHAVAEIDAALGFVFPGY</sequence>
<dbReference type="InterPro" id="IPR001647">
    <property type="entry name" value="HTH_TetR"/>
</dbReference>
<dbReference type="PROSITE" id="PS50977">
    <property type="entry name" value="HTH_TETR_2"/>
    <property type="match status" value="1"/>
</dbReference>
<proteinExistence type="predicted"/>
<keyword evidence="4" id="KW-0804">Transcription</keyword>
<evidence type="ECO:0000313" key="8">
    <source>
        <dbReference type="Proteomes" id="UP000567922"/>
    </source>
</evidence>
<evidence type="ECO:0000256" key="5">
    <source>
        <dbReference type="PROSITE-ProRule" id="PRU00335"/>
    </source>
</evidence>
<keyword evidence="2" id="KW-0805">Transcription regulation</keyword>
<accession>A0A839RJN0</accession>
<organism evidence="7 8">
    <name type="scientific">Hoyosella altamirensis</name>
    <dbReference type="NCBI Taxonomy" id="616997"/>
    <lineage>
        <taxon>Bacteria</taxon>
        <taxon>Bacillati</taxon>
        <taxon>Actinomycetota</taxon>
        <taxon>Actinomycetes</taxon>
        <taxon>Mycobacteriales</taxon>
        <taxon>Hoyosellaceae</taxon>
        <taxon>Hoyosella</taxon>
    </lineage>
</organism>
<dbReference type="InterPro" id="IPR036271">
    <property type="entry name" value="Tet_transcr_reg_TetR-rel_C_sf"/>
</dbReference>
<dbReference type="AlphaFoldDB" id="A0A839RJN0"/>
<evidence type="ECO:0000256" key="2">
    <source>
        <dbReference type="ARBA" id="ARBA00023015"/>
    </source>
</evidence>
<reference evidence="7 8" key="1">
    <citation type="submission" date="2020-08" db="EMBL/GenBank/DDBJ databases">
        <title>Sequencing the genomes of 1000 actinobacteria strains.</title>
        <authorList>
            <person name="Klenk H.-P."/>
        </authorList>
    </citation>
    <scope>NUCLEOTIDE SEQUENCE [LARGE SCALE GENOMIC DNA]</scope>
    <source>
        <strain evidence="7 8">DSM 45258</strain>
    </source>
</reference>
<dbReference type="PANTHER" id="PTHR47506">
    <property type="entry name" value="TRANSCRIPTIONAL REGULATORY PROTEIN"/>
    <property type="match status" value="1"/>
</dbReference>